<dbReference type="OrthoDB" id="7405484at2"/>
<keyword evidence="2" id="KW-1185">Reference proteome</keyword>
<protein>
    <submittedName>
        <fullName evidence="1">DUF3617 domain-containing protein</fullName>
    </submittedName>
</protein>
<evidence type="ECO:0000313" key="2">
    <source>
        <dbReference type="Proteomes" id="UP000285092"/>
    </source>
</evidence>
<gene>
    <name evidence="1" type="ORF">D2V04_11610</name>
</gene>
<dbReference type="EMBL" id="QXFK01000018">
    <property type="protein sequence ID" value="RIV76801.1"/>
    <property type="molecule type" value="Genomic_DNA"/>
</dbReference>
<reference evidence="1 2" key="1">
    <citation type="submission" date="2018-08" db="EMBL/GenBank/DDBJ databases">
        <title>Altererythrobacter sp.Ery1 and Ery12, the genome sequencing of novel strains in genus Alterythrobacter.</title>
        <authorList>
            <person name="Cheng H."/>
            <person name="Wu Y.-H."/>
            <person name="Fang C."/>
            <person name="Xu X.-W."/>
        </authorList>
    </citation>
    <scope>NUCLEOTIDE SEQUENCE [LARGE SCALE GENOMIC DNA]</scope>
    <source>
        <strain evidence="1 2">Ery1</strain>
    </source>
</reference>
<accession>A0A418NEU6</accession>
<dbReference type="AlphaFoldDB" id="A0A418NEU6"/>
<dbReference type="Pfam" id="PF12276">
    <property type="entry name" value="DUF3617"/>
    <property type="match status" value="1"/>
</dbReference>
<name>A0A418NEU6_9SPHN</name>
<comment type="caution">
    <text evidence="1">The sequence shown here is derived from an EMBL/GenBank/DDBJ whole genome shotgun (WGS) entry which is preliminary data.</text>
</comment>
<dbReference type="PROSITE" id="PS51257">
    <property type="entry name" value="PROKAR_LIPOPROTEIN"/>
    <property type="match status" value="1"/>
</dbReference>
<organism evidence="1 2">
    <name type="scientific">Pelagerythrobacter aerophilus</name>
    <dbReference type="NCBI Taxonomy" id="2306995"/>
    <lineage>
        <taxon>Bacteria</taxon>
        <taxon>Pseudomonadati</taxon>
        <taxon>Pseudomonadota</taxon>
        <taxon>Alphaproteobacteria</taxon>
        <taxon>Sphingomonadales</taxon>
        <taxon>Erythrobacteraceae</taxon>
        <taxon>Pelagerythrobacter</taxon>
    </lineage>
</organism>
<evidence type="ECO:0000313" key="1">
    <source>
        <dbReference type="EMBL" id="RIV76801.1"/>
    </source>
</evidence>
<sequence>MRAMVMVAGSALALAACGSEPDQPKTAEDVIKAADNLVKPRPGLYHSSAEVIDFEIPGIPPEQAARMRDMAAGLQGEPRTQCLTEAEAEEGFRRVVKQLGEGQDGITCSFSRFEAAGKDLDAALTCGGPGGVDAEMTINGTVEEERSRMRMAMSQQSGAIPGGEMRMTMEVVSERIGDCP</sequence>
<dbReference type="RefSeq" id="WP_119513859.1">
    <property type="nucleotide sequence ID" value="NZ_QXFK01000018.1"/>
</dbReference>
<dbReference type="InterPro" id="IPR022061">
    <property type="entry name" value="DUF3617"/>
</dbReference>
<dbReference type="Proteomes" id="UP000285092">
    <property type="component" value="Unassembled WGS sequence"/>
</dbReference>
<proteinExistence type="predicted"/>